<dbReference type="Proteomes" id="UP000014071">
    <property type="component" value="Unassembled WGS sequence"/>
</dbReference>
<sequence length="363" mass="40226">MAKWSEKEKKRATAKTSHLRRAAAAAAAAAAAPDKQRPKAERQGQTTKRLTATFCLIAFAALQQPIDALTPVSPIEIVPDFCLEILRSLHLCSASLQVRSLLARRRRHPLNACSDLSSPSSISHPPSTFSFLLSSTGIANARRRTLSFVHRHLTQVVCLGTSLSINRAPFDSARPGPPLLANNTLRQSRRQSTISSASKHPFTHPSISATIYLFEQLHTIRQRLQQHHLPPPKRCSFQSHFASTKRLYRHRISTIARSQPSSSRLTRLNRPIASESGHSVSPAAVCSGSAYEPFTRCITFLLQSTYHPSFWIFVQAGQRRSATVYPSVRASCQCTPDSNSCIAHKRILQIQSVDLPSALHDRH</sequence>
<organism evidence="2 3">
    <name type="scientific">Pseudozyma hubeiensis (strain SY62)</name>
    <name type="common">Yeast</name>
    <dbReference type="NCBI Taxonomy" id="1305764"/>
    <lineage>
        <taxon>Eukaryota</taxon>
        <taxon>Fungi</taxon>
        <taxon>Dikarya</taxon>
        <taxon>Basidiomycota</taxon>
        <taxon>Ustilaginomycotina</taxon>
        <taxon>Ustilaginomycetes</taxon>
        <taxon>Ustilaginales</taxon>
        <taxon>Ustilaginaceae</taxon>
        <taxon>Pseudozyma</taxon>
    </lineage>
</organism>
<keyword evidence="3" id="KW-1185">Reference proteome</keyword>
<dbReference type="EMBL" id="DF238782">
    <property type="protein sequence ID" value="GAC94123.1"/>
    <property type="molecule type" value="Genomic_DNA"/>
</dbReference>
<proteinExistence type="predicted"/>
<feature type="compositionally biased region" description="Low complexity" evidence="1">
    <location>
        <begin position="22"/>
        <end position="32"/>
    </location>
</feature>
<feature type="compositionally biased region" description="Basic residues" evidence="1">
    <location>
        <begin position="12"/>
        <end position="21"/>
    </location>
</feature>
<gene>
    <name evidence="2" type="ORF">PHSY_001692</name>
</gene>
<evidence type="ECO:0000313" key="2">
    <source>
        <dbReference type="EMBL" id="GAC94123.1"/>
    </source>
</evidence>
<name>R9NZ49_PSEHS</name>
<dbReference type="GeneID" id="24106989"/>
<dbReference type="HOGENOM" id="CLU_763180_0_0_1"/>
<feature type="compositionally biased region" description="Basic and acidic residues" evidence="1">
    <location>
        <begin position="1"/>
        <end position="11"/>
    </location>
</feature>
<evidence type="ECO:0000313" key="3">
    <source>
        <dbReference type="Proteomes" id="UP000014071"/>
    </source>
</evidence>
<reference evidence="3" key="1">
    <citation type="journal article" date="2013" name="Genome Announc.">
        <title>Draft genome sequence of the basidiomycetous yeast-like fungus Pseudozyma hubeiensis SY62, which produces an abundant amount of the biosurfactant mannosylerythritol lipids.</title>
        <authorList>
            <person name="Konishi M."/>
            <person name="Hatada Y."/>
            <person name="Horiuchi J."/>
        </authorList>
    </citation>
    <scope>NUCLEOTIDE SEQUENCE [LARGE SCALE GENOMIC DNA]</scope>
    <source>
        <strain evidence="3">SY62</strain>
    </source>
</reference>
<dbReference type="RefSeq" id="XP_012187710.1">
    <property type="nucleotide sequence ID" value="XM_012332320.1"/>
</dbReference>
<accession>R9NZ49</accession>
<protein>
    <submittedName>
        <fullName evidence="2">Halotolerance protein</fullName>
    </submittedName>
</protein>
<evidence type="ECO:0000256" key="1">
    <source>
        <dbReference type="SAM" id="MobiDB-lite"/>
    </source>
</evidence>
<feature type="region of interest" description="Disordered" evidence="1">
    <location>
        <begin position="1"/>
        <end position="46"/>
    </location>
</feature>
<dbReference type="AlphaFoldDB" id="R9NZ49"/>